<dbReference type="CDD" id="cd01647">
    <property type="entry name" value="RT_LTR"/>
    <property type="match status" value="1"/>
</dbReference>
<evidence type="ECO:0000256" key="5">
    <source>
        <dbReference type="ARBA" id="ARBA00022801"/>
    </source>
</evidence>
<dbReference type="InterPro" id="IPR041588">
    <property type="entry name" value="Integrase_H2C2"/>
</dbReference>
<dbReference type="Pfam" id="PF17917">
    <property type="entry name" value="RT_RNaseH"/>
    <property type="match status" value="1"/>
</dbReference>
<dbReference type="PANTHER" id="PTHR37984:SF5">
    <property type="entry name" value="PROTEIN NYNRIN-LIKE"/>
    <property type="match status" value="1"/>
</dbReference>
<dbReference type="Gene3D" id="3.30.70.270">
    <property type="match status" value="1"/>
</dbReference>
<feature type="region of interest" description="Disordered" evidence="7">
    <location>
        <begin position="614"/>
        <end position="640"/>
    </location>
</feature>
<keyword evidence="1" id="KW-0808">Transferase</keyword>
<dbReference type="Gene3D" id="3.30.420.10">
    <property type="entry name" value="Ribonuclease H-like superfamily/Ribonuclease H"/>
    <property type="match status" value="1"/>
</dbReference>
<dbReference type="Proteomes" id="UP001151760">
    <property type="component" value="Unassembled WGS sequence"/>
</dbReference>
<keyword evidence="4" id="KW-0255">Endonuclease</keyword>
<reference evidence="9" key="1">
    <citation type="journal article" date="2022" name="Int. J. Mol. Sci.">
        <title>Draft Genome of Tanacetum Coccineum: Genomic Comparison of Closely Related Tanacetum-Family Plants.</title>
        <authorList>
            <person name="Yamashiro T."/>
            <person name="Shiraishi A."/>
            <person name="Nakayama K."/>
            <person name="Satake H."/>
        </authorList>
    </citation>
    <scope>NUCLEOTIDE SEQUENCE</scope>
</reference>
<dbReference type="SUPFAM" id="SSF56672">
    <property type="entry name" value="DNA/RNA polymerases"/>
    <property type="match status" value="1"/>
</dbReference>
<dbReference type="InterPro" id="IPR050951">
    <property type="entry name" value="Retrovirus_Pol_polyprotein"/>
</dbReference>
<proteinExistence type="predicted"/>
<reference evidence="9" key="2">
    <citation type="submission" date="2022-01" db="EMBL/GenBank/DDBJ databases">
        <authorList>
            <person name="Yamashiro T."/>
            <person name="Shiraishi A."/>
            <person name="Satake H."/>
            <person name="Nakayama K."/>
        </authorList>
    </citation>
    <scope>NUCLEOTIDE SEQUENCE</scope>
</reference>
<dbReference type="EMBL" id="BQNB010009818">
    <property type="protein sequence ID" value="GJS68818.1"/>
    <property type="molecule type" value="Genomic_DNA"/>
</dbReference>
<dbReference type="SUPFAM" id="SSF53098">
    <property type="entry name" value="Ribonuclease H-like"/>
    <property type="match status" value="1"/>
</dbReference>
<dbReference type="InterPro" id="IPR000477">
    <property type="entry name" value="RT_dom"/>
</dbReference>
<dbReference type="Pfam" id="PF00078">
    <property type="entry name" value="RVT_1"/>
    <property type="match status" value="1"/>
</dbReference>
<dbReference type="Gene3D" id="1.10.340.70">
    <property type="match status" value="1"/>
</dbReference>
<dbReference type="InterPro" id="IPR041373">
    <property type="entry name" value="RT_RNaseH"/>
</dbReference>
<evidence type="ECO:0000256" key="7">
    <source>
        <dbReference type="SAM" id="MobiDB-lite"/>
    </source>
</evidence>
<feature type="region of interest" description="Disordered" evidence="7">
    <location>
        <begin position="529"/>
        <end position="550"/>
    </location>
</feature>
<feature type="domain" description="Integrase catalytic" evidence="8">
    <location>
        <begin position="414"/>
        <end position="610"/>
    </location>
</feature>
<keyword evidence="10" id="KW-1185">Reference proteome</keyword>
<evidence type="ECO:0000313" key="10">
    <source>
        <dbReference type="Proteomes" id="UP001151760"/>
    </source>
</evidence>
<comment type="caution">
    <text evidence="9">The sequence shown here is derived from an EMBL/GenBank/DDBJ whole genome shotgun (WGS) entry which is preliminary data.</text>
</comment>
<feature type="compositionally biased region" description="Pro residues" evidence="7">
    <location>
        <begin position="529"/>
        <end position="541"/>
    </location>
</feature>
<name>A0ABQ4XTU5_9ASTR</name>
<dbReference type="PROSITE" id="PS50994">
    <property type="entry name" value="INTEGRASE"/>
    <property type="match status" value="1"/>
</dbReference>
<evidence type="ECO:0000256" key="2">
    <source>
        <dbReference type="ARBA" id="ARBA00022695"/>
    </source>
</evidence>
<evidence type="ECO:0000313" key="9">
    <source>
        <dbReference type="EMBL" id="GJS68818.1"/>
    </source>
</evidence>
<organism evidence="9 10">
    <name type="scientific">Tanacetum coccineum</name>
    <dbReference type="NCBI Taxonomy" id="301880"/>
    <lineage>
        <taxon>Eukaryota</taxon>
        <taxon>Viridiplantae</taxon>
        <taxon>Streptophyta</taxon>
        <taxon>Embryophyta</taxon>
        <taxon>Tracheophyta</taxon>
        <taxon>Spermatophyta</taxon>
        <taxon>Magnoliopsida</taxon>
        <taxon>eudicotyledons</taxon>
        <taxon>Gunneridae</taxon>
        <taxon>Pentapetalae</taxon>
        <taxon>asterids</taxon>
        <taxon>campanulids</taxon>
        <taxon>Asterales</taxon>
        <taxon>Asteraceae</taxon>
        <taxon>Asteroideae</taxon>
        <taxon>Anthemideae</taxon>
        <taxon>Anthemidinae</taxon>
        <taxon>Tanacetum</taxon>
    </lineage>
</organism>
<keyword evidence="6 9" id="KW-0695">RNA-directed DNA polymerase</keyword>
<evidence type="ECO:0000256" key="1">
    <source>
        <dbReference type="ARBA" id="ARBA00022679"/>
    </source>
</evidence>
<evidence type="ECO:0000256" key="4">
    <source>
        <dbReference type="ARBA" id="ARBA00022759"/>
    </source>
</evidence>
<accession>A0ABQ4XTU5</accession>
<keyword evidence="2" id="KW-0548">Nucleotidyltransferase</keyword>
<dbReference type="PANTHER" id="PTHR37984">
    <property type="entry name" value="PROTEIN CBG26694"/>
    <property type="match status" value="1"/>
</dbReference>
<dbReference type="InterPro" id="IPR043502">
    <property type="entry name" value="DNA/RNA_pol_sf"/>
</dbReference>
<protein>
    <submittedName>
        <fullName evidence="9">Reverse transcriptase domain-containing protein</fullName>
    </submittedName>
</protein>
<sequence>MLERLSANEFYFFLDGFSEFFQIPIALEDQEKTTFTCPYGTFAYRRMSFGLCNAPATFQRCMTAIFHDMVEDFMEVFMDDFSVFDNSFNHCLGNLDKMLARCKETNLVLNWEKCHFMVKEGIILGHKISGRGIEVDREKIDVIAKLPYPTNVKGVRRAVLGQRIDGKFKPIYYASKTLNDAQAHYTTTEKELLAVVFSFDKFRPYLILSKTIVYTDHSALKYLFSKQDAKPRLIRWVLLLQGFNIEIKDKKGAENLAADHLSRLENPNTGILTEKDNADEFPDEHLMVLKTTSHNNEPWYSGYVNYIVEKVVPPKWTTEKRKRFFSQVKYYFWDEPYAFRLCPDNIIRRCVAGNEIPEILAHCHSGPTGGHHSASITRKKVYKLRFFWPSIFKDAKYYVSKCDACQKSGNISSRNEMPQNNIQVCDVFDVWGLDFMGPFPDSRGNKYILVAVDYVSKWVEAQALPTNDARASGEILERVVTRELPLIDLHKLGRLNICTRYGDTWACVAPGLERQQAVAAGAPKIPVPAPTQAPPPPPLAPQPRTMSQRIERPKEEVHDLRRDVMGLRGDVVSFTTEQSRVSTWLISCMTQLMDASGQTYQPFDRTLIGSSGLSFRRGVRPKTGEASTSAAPHTDAQPDR</sequence>
<dbReference type="InterPro" id="IPR012337">
    <property type="entry name" value="RNaseH-like_sf"/>
</dbReference>
<evidence type="ECO:0000256" key="3">
    <source>
        <dbReference type="ARBA" id="ARBA00022722"/>
    </source>
</evidence>
<dbReference type="Gene3D" id="3.10.20.370">
    <property type="match status" value="1"/>
</dbReference>
<dbReference type="CDD" id="cd09274">
    <property type="entry name" value="RNase_HI_RT_Ty3"/>
    <property type="match status" value="1"/>
</dbReference>
<gene>
    <name evidence="9" type="ORF">Tco_0683383</name>
</gene>
<dbReference type="Pfam" id="PF17921">
    <property type="entry name" value="Integrase_H2C2"/>
    <property type="match status" value="1"/>
</dbReference>
<evidence type="ECO:0000259" key="8">
    <source>
        <dbReference type="PROSITE" id="PS50994"/>
    </source>
</evidence>
<dbReference type="GO" id="GO:0003964">
    <property type="term" value="F:RNA-directed DNA polymerase activity"/>
    <property type="evidence" value="ECO:0007669"/>
    <property type="project" value="UniProtKB-KW"/>
</dbReference>
<dbReference type="InterPro" id="IPR001584">
    <property type="entry name" value="Integrase_cat-core"/>
</dbReference>
<keyword evidence="3" id="KW-0540">Nuclease</keyword>
<keyword evidence="5" id="KW-0378">Hydrolase</keyword>
<dbReference type="InterPro" id="IPR043128">
    <property type="entry name" value="Rev_trsase/Diguanyl_cyclase"/>
</dbReference>
<dbReference type="Gene3D" id="3.10.10.10">
    <property type="entry name" value="HIV Type 1 Reverse Transcriptase, subunit A, domain 1"/>
    <property type="match status" value="1"/>
</dbReference>
<evidence type="ECO:0000256" key="6">
    <source>
        <dbReference type="ARBA" id="ARBA00022918"/>
    </source>
</evidence>
<dbReference type="InterPro" id="IPR036397">
    <property type="entry name" value="RNaseH_sf"/>
</dbReference>